<evidence type="ECO:0000313" key="6">
    <source>
        <dbReference type="Proteomes" id="UP000838160"/>
    </source>
</evidence>
<dbReference type="RefSeq" id="WP_237484600.1">
    <property type="nucleotide sequence ID" value="NZ_CAKLCM010000002.1"/>
</dbReference>
<evidence type="ECO:0000256" key="2">
    <source>
        <dbReference type="ARBA" id="ARBA00022505"/>
    </source>
</evidence>
<dbReference type="InterPro" id="IPR014309">
    <property type="entry name" value="Xanthine_DH_Mopterin-bd_su"/>
</dbReference>
<accession>A0ABM8ZI74</accession>
<keyword evidence="2" id="KW-0500">Molybdenum</keyword>
<dbReference type="Pfam" id="PF20256">
    <property type="entry name" value="MoCoBD_2"/>
    <property type="match status" value="1"/>
</dbReference>
<dbReference type="GO" id="GO:0004854">
    <property type="term" value="F:xanthine dehydrogenase activity"/>
    <property type="evidence" value="ECO:0007669"/>
    <property type="project" value="UniProtKB-EC"/>
</dbReference>
<reference evidence="5" key="1">
    <citation type="submission" date="2021-12" db="EMBL/GenBank/DDBJ databases">
        <authorList>
            <person name="Rodrigo-Torres L."/>
            <person name="Arahal R. D."/>
            <person name="Lucena T."/>
        </authorList>
    </citation>
    <scope>NUCLEOTIDE SEQUENCE</scope>
    <source>
        <strain evidence="5">CECT 8226</strain>
    </source>
</reference>
<dbReference type="SUPFAM" id="SSF56003">
    <property type="entry name" value="Molybdenum cofactor-binding domain"/>
    <property type="match status" value="1"/>
</dbReference>
<dbReference type="EC" id="1.17.1.4" evidence="5"/>
<dbReference type="EMBL" id="CAKLCM010000002">
    <property type="protein sequence ID" value="CAH0526191.1"/>
    <property type="molecule type" value="Genomic_DNA"/>
</dbReference>
<feature type="domain" description="Aldehyde oxidase/xanthine dehydrogenase a/b hammerhead" evidence="4">
    <location>
        <begin position="46"/>
        <end position="153"/>
    </location>
</feature>
<dbReference type="InterPro" id="IPR016208">
    <property type="entry name" value="Ald_Oxase/xanthine_DH-like"/>
</dbReference>
<comment type="similarity">
    <text evidence="1">Belongs to the xanthine dehydrogenase family.</text>
</comment>
<comment type="caution">
    <text evidence="5">The sequence shown here is derived from an EMBL/GenBank/DDBJ whole genome shotgun (WGS) entry which is preliminary data.</text>
</comment>
<dbReference type="InterPro" id="IPR037165">
    <property type="entry name" value="AldOxase/xan_DH_Mopterin-bd_sf"/>
</dbReference>
<dbReference type="InterPro" id="IPR036856">
    <property type="entry name" value="Ald_Oxase/Xan_DH_a/b_sf"/>
</dbReference>
<dbReference type="InterPro" id="IPR008274">
    <property type="entry name" value="AldOxase/xan_DH_MoCoBD1"/>
</dbReference>
<dbReference type="Pfam" id="PF01315">
    <property type="entry name" value="Ald_Xan_dh_C"/>
    <property type="match status" value="1"/>
</dbReference>
<evidence type="ECO:0000256" key="1">
    <source>
        <dbReference type="ARBA" id="ARBA00006849"/>
    </source>
</evidence>
<dbReference type="SMART" id="SM01008">
    <property type="entry name" value="Ald_Xan_dh_C"/>
    <property type="match status" value="1"/>
</dbReference>
<dbReference type="PANTHER" id="PTHR11908">
    <property type="entry name" value="XANTHINE DEHYDROGENASE"/>
    <property type="match status" value="1"/>
</dbReference>
<evidence type="ECO:0000259" key="4">
    <source>
        <dbReference type="SMART" id="SM01008"/>
    </source>
</evidence>
<gene>
    <name evidence="5" type="primary">xdhA</name>
    <name evidence="5" type="ORF">VHP8226_01665</name>
</gene>
<organism evidence="5 6">
    <name type="scientific">Vibrio hippocampi</name>
    <dbReference type="NCBI Taxonomy" id="654686"/>
    <lineage>
        <taxon>Bacteria</taxon>
        <taxon>Pseudomonadati</taxon>
        <taxon>Pseudomonadota</taxon>
        <taxon>Gammaproteobacteria</taxon>
        <taxon>Vibrionales</taxon>
        <taxon>Vibrionaceae</taxon>
        <taxon>Vibrio</taxon>
    </lineage>
</organism>
<dbReference type="Proteomes" id="UP000838160">
    <property type="component" value="Unassembled WGS sequence"/>
</dbReference>
<dbReference type="InterPro" id="IPR046867">
    <property type="entry name" value="AldOxase/xan_DH_MoCoBD2"/>
</dbReference>
<dbReference type="Gene3D" id="3.90.1170.50">
    <property type="entry name" value="Aldehyde oxidase/xanthine dehydrogenase, a/b hammerhead"/>
    <property type="match status" value="1"/>
</dbReference>
<protein>
    <submittedName>
        <fullName evidence="5">Xanthine dehydrogenase molybdenum-binding subunit XdhA</fullName>
        <ecNumber evidence="5">1.17.1.4</ecNumber>
    </submittedName>
</protein>
<dbReference type="NCBIfam" id="TIGR02965">
    <property type="entry name" value="xanthine_xdhB"/>
    <property type="match status" value="1"/>
</dbReference>
<dbReference type="Pfam" id="PF02738">
    <property type="entry name" value="MoCoBD_1"/>
    <property type="match status" value="1"/>
</dbReference>
<name>A0ABM8ZI74_9VIBR</name>
<keyword evidence="6" id="KW-1185">Reference proteome</keyword>
<sequence>MRKLTMRKLTTRKLTTINHISSQSQPLDCQVVGRSHKHESAEKQVSGEALFVDDYATSANCLHAAVILSDIAKGSIQHIDLSEVTRSSGVIKVLSSDDIPGEKDIGPIFKGDPLLADGEIKYHRQPIAVVLARTHHLAWQAAKKAQIEYCSQQATTDFEPASQQPHLLPSRQFAVKAEGTPLPASERSISELSIEGDLHVGGQEHFYLEGQISLAEPTEDGGIYVRSSSQHPTEVQTLVAEVLAIPFNKVTVDMRRMGGGFGGKESQAAQWACLAALGVHHTGKAVKLRLPRSVDMSATGKRHPFYNQYQLTADQQGVINRANIEVNGLCGHSADLSGAIVDRAMFHSDNAYSLGAATITGNRLKTDTVSHTAYRGFGGPQGMITIEKAMQSLSIHADMDALDIRLKNLYRQGNNVTPYGMEVEQTDTLKAVIEQLADSAEYRQRRIEIERWNRDNLVLKKGLALTPVKFGISFTATHLNQAGALIHIYTDGSVQVSHGGTEMGQGLHTKIQQIVAQTLNIPMALVLVTSTRTDKVPNSSPTAASSGADLNGMAAHNAAKTLLERLCTFAKQHYNLSEEPQIKQGKVTLDKQQIDWAELVQQAYLARVSLSTTGFYKTPKIWFDMEKSVGRPFFYFSIGASCSEVTIDTLTGEMRLDRVDILHDVGNSLNPAIDIGQIEGAFVQGLGWLTNEELLWNDKGELLSNSPMNYKIPTIGDYPKQMNIALYDKANPEHSIYRSKAVGEPPFMHGISVWCAIYDAIASISNHQLEADLHAPATGERILQACLDQYDRIGYTRSETLGAKADVNQFKAMPQHEPEKQQEV</sequence>
<evidence type="ECO:0000256" key="3">
    <source>
        <dbReference type="ARBA" id="ARBA00023002"/>
    </source>
</evidence>
<dbReference type="InterPro" id="IPR000674">
    <property type="entry name" value="Ald_Oxase/Xan_DH_a/b"/>
</dbReference>
<proteinExistence type="inferred from homology"/>
<dbReference type="PANTHER" id="PTHR11908:SF132">
    <property type="entry name" value="ALDEHYDE OXIDASE 1-RELATED"/>
    <property type="match status" value="1"/>
</dbReference>
<evidence type="ECO:0000313" key="5">
    <source>
        <dbReference type="EMBL" id="CAH0526191.1"/>
    </source>
</evidence>
<dbReference type="Gene3D" id="3.30.365.10">
    <property type="entry name" value="Aldehyde oxidase/xanthine dehydrogenase, molybdopterin binding domain"/>
    <property type="match status" value="4"/>
</dbReference>
<dbReference type="SUPFAM" id="SSF54665">
    <property type="entry name" value="CO dehydrogenase molybdoprotein N-domain-like"/>
    <property type="match status" value="1"/>
</dbReference>
<keyword evidence="3 5" id="KW-0560">Oxidoreductase</keyword>